<accession>A0A101M522</accession>
<proteinExistence type="predicted"/>
<comment type="caution">
    <text evidence="2">The sequence shown here is derived from an EMBL/GenBank/DDBJ whole genome shotgun (WGS) entry which is preliminary data.</text>
</comment>
<sequence>MGVLKQIDSKTQELGFTLNVPRANFPFTLGVSCFPFPWANVSFPWACLTFPLPWAFVVFPWAQECLQRMFTKRVEGKKYRSCRSPLGFFLSNLH</sequence>
<feature type="transmembrane region" description="Helical" evidence="1">
    <location>
        <begin position="43"/>
        <end position="62"/>
    </location>
</feature>
<evidence type="ECO:0000256" key="1">
    <source>
        <dbReference type="SAM" id="Phobius"/>
    </source>
</evidence>
<name>A0A101M522_PICGL</name>
<reference evidence="2" key="1">
    <citation type="journal article" date="2015" name="Genome Biol. Evol.">
        <title>Organellar Genomes of White Spruce (Picea glauca): Assembly and Annotation.</title>
        <authorList>
            <person name="Jackman S.D."/>
            <person name="Warren R.L."/>
            <person name="Gibb E.A."/>
            <person name="Vandervalk B.P."/>
            <person name="Mohamadi H."/>
            <person name="Chu J."/>
            <person name="Raymond A."/>
            <person name="Pleasance S."/>
            <person name="Coope R."/>
            <person name="Wildung M.R."/>
            <person name="Ritland C.E."/>
            <person name="Bousquet J."/>
            <person name="Jones S.J."/>
            <person name="Bohlmann J."/>
            <person name="Birol I."/>
        </authorList>
    </citation>
    <scope>NUCLEOTIDE SEQUENCE [LARGE SCALE GENOMIC DNA]</scope>
    <source>
        <tissue evidence="2">Flushing bud</tissue>
    </source>
</reference>
<keyword evidence="1" id="KW-1133">Transmembrane helix</keyword>
<gene>
    <name evidence="2" type="ORF">ABT39_MTgene816</name>
</gene>
<organism evidence="2">
    <name type="scientific">Picea glauca</name>
    <name type="common">White spruce</name>
    <name type="synonym">Pinus glauca</name>
    <dbReference type="NCBI Taxonomy" id="3330"/>
    <lineage>
        <taxon>Eukaryota</taxon>
        <taxon>Viridiplantae</taxon>
        <taxon>Streptophyta</taxon>
        <taxon>Embryophyta</taxon>
        <taxon>Tracheophyta</taxon>
        <taxon>Spermatophyta</taxon>
        <taxon>Pinopsida</taxon>
        <taxon>Pinidae</taxon>
        <taxon>Conifers I</taxon>
        <taxon>Pinales</taxon>
        <taxon>Pinaceae</taxon>
        <taxon>Picea</taxon>
    </lineage>
</organism>
<evidence type="ECO:0000313" key="2">
    <source>
        <dbReference type="EMBL" id="KUM50970.1"/>
    </source>
</evidence>
<geneLocation type="mitochondrion" evidence="2"/>
<dbReference type="PROSITE" id="PS51257">
    <property type="entry name" value="PROKAR_LIPOPROTEIN"/>
    <property type="match status" value="1"/>
</dbReference>
<dbReference type="EMBL" id="LKAM01000001">
    <property type="protein sequence ID" value="KUM50970.1"/>
    <property type="molecule type" value="Genomic_DNA"/>
</dbReference>
<dbReference type="AlphaFoldDB" id="A0A101M522"/>
<keyword evidence="2" id="KW-0496">Mitochondrion</keyword>
<protein>
    <submittedName>
        <fullName evidence="2">Uncharacterized protein</fullName>
    </submittedName>
</protein>
<keyword evidence="1" id="KW-0812">Transmembrane</keyword>
<keyword evidence="1" id="KW-0472">Membrane</keyword>